<dbReference type="InterPro" id="IPR017871">
    <property type="entry name" value="ABC_transporter-like_CS"/>
</dbReference>
<proteinExistence type="predicted"/>
<organism evidence="4 5">
    <name type="scientific">Paenibacillus sacheonensis</name>
    <dbReference type="NCBI Taxonomy" id="742054"/>
    <lineage>
        <taxon>Bacteria</taxon>
        <taxon>Bacillati</taxon>
        <taxon>Bacillota</taxon>
        <taxon>Bacilli</taxon>
        <taxon>Bacillales</taxon>
        <taxon>Paenibacillaceae</taxon>
        <taxon>Paenibacillus</taxon>
    </lineage>
</organism>
<feature type="domain" description="ABC transporter" evidence="3">
    <location>
        <begin position="4"/>
        <end position="235"/>
    </location>
</feature>
<evidence type="ECO:0000256" key="1">
    <source>
        <dbReference type="ARBA" id="ARBA00022741"/>
    </source>
</evidence>
<dbReference type="InterPro" id="IPR003593">
    <property type="entry name" value="AAA+_ATPase"/>
</dbReference>
<dbReference type="PROSITE" id="PS50893">
    <property type="entry name" value="ABC_TRANSPORTER_2"/>
    <property type="match status" value="1"/>
</dbReference>
<dbReference type="GO" id="GO:0016887">
    <property type="term" value="F:ATP hydrolysis activity"/>
    <property type="evidence" value="ECO:0007669"/>
    <property type="project" value="InterPro"/>
</dbReference>
<dbReference type="Gene3D" id="3.40.50.300">
    <property type="entry name" value="P-loop containing nucleotide triphosphate hydrolases"/>
    <property type="match status" value="1"/>
</dbReference>
<dbReference type="InterPro" id="IPR003439">
    <property type="entry name" value="ABC_transporter-like_ATP-bd"/>
</dbReference>
<name>A0A7X5C096_9BACL</name>
<reference evidence="4 5" key="1">
    <citation type="submission" date="2020-01" db="EMBL/GenBank/DDBJ databases">
        <title>Paenibacillus soybeanensis sp. nov. isolated from the nodules of soybean (Glycine max(L.) Merr).</title>
        <authorList>
            <person name="Wang H."/>
        </authorList>
    </citation>
    <scope>NUCLEOTIDE SEQUENCE [LARGE SCALE GENOMIC DNA]</scope>
    <source>
        <strain evidence="4 5">DSM 23054</strain>
    </source>
</reference>
<dbReference type="AlphaFoldDB" id="A0A7X5C096"/>
<dbReference type="SMART" id="SM00382">
    <property type="entry name" value="AAA"/>
    <property type="match status" value="1"/>
</dbReference>
<dbReference type="RefSeq" id="WP_161694763.1">
    <property type="nucleotide sequence ID" value="NZ_JAAAMU010000002.1"/>
</dbReference>
<dbReference type="EMBL" id="JAAAMU010000002">
    <property type="protein sequence ID" value="NBC68194.1"/>
    <property type="molecule type" value="Genomic_DNA"/>
</dbReference>
<dbReference type="SUPFAM" id="SSF52540">
    <property type="entry name" value="P-loop containing nucleoside triphosphate hydrolases"/>
    <property type="match status" value="1"/>
</dbReference>
<protein>
    <submittedName>
        <fullName evidence="4">ATP-binding cassette domain-containing protein</fullName>
    </submittedName>
</protein>
<evidence type="ECO:0000259" key="3">
    <source>
        <dbReference type="PROSITE" id="PS50893"/>
    </source>
</evidence>
<gene>
    <name evidence="4" type="ORF">GT003_04180</name>
</gene>
<keyword evidence="5" id="KW-1185">Reference proteome</keyword>
<dbReference type="Proteomes" id="UP000558113">
    <property type="component" value="Unassembled WGS sequence"/>
</dbReference>
<comment type="caution">
    <text evidence="4">The sequence shown here is derived from an EMBL/GenBank/DDBJ whole genome shotgun (WGS) entry which is preliminary data.</text>
</comment>
<dbReference type="Pfam" id="PF00005">
    <property type="entry name" value="ABC_tran"/>
    <property type="match status" value="1"/>
</dbReference>
<sequence length="243" mass="26229">MGILAFANLSKTLPGGRTLFSSISAAIDEPESVALLAPSGHGKSTLLRILALLDTASGGEVLLESKASSGWHPQAWRKKASYVAQQSVMLPGTVADNLHTFSRLHETPFDEAEATRLMKAAGLSSMDWAKEAETLSGGEKQRVALVRSLLAKPSVLLLDEVTASLDEHSKEAVEKLLLTVGSEAKPALVWVTHDMEQARRVSTRTWFMADGAFTACETALFFRRPPTEAAERFLQRQASEAGP</sequence>
<evidence type="ECO:0000256" key="2">
    <source>
        <dbReference type="ARBA" id="ARBA00022840"/>
    </source>
</evidence>
<dbReference type="PROSITE" id="PS00211">
    <property type="entry name" value="ABC_TRANSPORTER_1"/>
    <property type="match status" value="1"/>
</dbReference>
<dbReference type="InterPro" id="IPR027417">
    <property type="entry name" value="P-loop_NTPase"/>
</dbReference>
<dbReference type="OrthoDB" id="9785080at2"/>
<keyword evidence="1" id="KW-0547">Nucleotide-binding</keyword>
<dbReference type="PANTHER" id="PTHR43119">
    <property type="entry name" value="ABC TRANSPORT PROTEIN ATP-BINDING COMPONENT-RELATED"/>
    <property type="match status" value="1"/>
</dbReference>
<evidence type="ECO:0000313" key="4">
    <source>
        <dbReference type="EMBL" id="NBC68194.1"/>
    </source>
</evidence>
<keyword evidence="2 4" id="KW-0067">ATP-binding</keyword>
<dbReference type="PANTHER" id="PTHR43119:SF1">
    <property type="entry name" value="ABC TRANSPORTER DOMAIN-CONTAINING PROTEIN"/>
    <property type="match status" value="1"/>
</dbReference>
<dbReference type="GO" id="GO:0005524">
    <property type="term" value="F:ATP binding"/>
    <property type="evidence" value="ECO:0007669"/>
    <property type="project" value="UniProtKB-KW"/>
</dbReference>
<accession>A0A7X5C096</accession>
<evidence type="ECO:0000313" key="5">
    <source>
        <dbReference type="Proteomes" id="UP000558113"/>
    </source>
</evidence>